<dbReference type="EMBL" id="CP093365">
    <property type="protein sequence ID" value="UQS83150.1"/>
    <property type="molecule type" value="Genomic_DNA"/>
</dbReference>
<accession>A0ABY4PBJ8</accession>
<evidence type="ECO:0000313" key="3">
    <source>
        <dbReference type="EMBL" id="UQS83150.1"/>
    </source>
</evidence>
<name>A0ABY4PBJ8_9LACO</name>
<dbReference type="Proteomes" id="UP000831947">
    <property type="component" value="Chromosome"/>
</dbReference>
<feature type="transmembrane region" description="Helical" evidence="1">
    <location>
        <begin position="357"/>
        <end position="375"/>
    </location>
</feature>
<feature type="transmembrane region" description="Helical" evidence="1">
    <location>
        <begin position="227"/>
        <end position="248"/>
    </location>
</feature>
<reference evidence="3 4" key="1">
    <citation type="journal article" date="2022" name="Int. J. Syst. Evol. Microbiol.">
        <title>Apilactobacillus apisilvae sp. nov., Nicolia spurrieriana gen. nov. sp. nov., Bombilactobacillus folatiphilus sp. nov. and Bombilactobacillus thymidiniphilus sp. nov., four new lactic acid bacterial isolates from stingless bees Tetragonula carbonaria and Austroplebeia australis.</title>
        <authorList>
            <person name="Oliphant S.A."/>
            <person name="Watson-Haigh N.S."/>
            <person name="Sumby K.M."/>
            <person name="Gardner J."/>
            <person name="Groom S."/>
            <person name="Jiranek V."/>
        </authorList>
    </citation>
    <scope>NUCLEOTIDE SEQUENCE [LARGE SCALE GENOMIC DNA]</scope>
    <source>
        <strain evidence="3 4">SG4_A1</strain>
    </source>
</reference>
<evidence type="ECO:0000256" key="1">
    <source>
        <dbReference type="SAM" id="Phobius"/>
    </source>
</evidence>
<evidence type="ECO:0000259" key="2">
    <source>
        <dbReference type="Pfam" id="PF04536"/>
    </source>
</evidence>
<keyword evidence="4" id="KW-1185">Reference proteome</keyword>
<dbReference type="Pfam" id="PF04536">
    <property type="entry name" value="TPM_phosphatase"/>
    <property type="match status" value="1"/>
</dbReference>
<gene>
    <name evidence="3" type="ORF">MOO47_05020</name>
</gene>
<protein>
    <submittedName>
        <fullName evidence="3">TPM domain-containing protein</fullName>
    </submittedName>
</protein>
<dbReference type="InterPro" id="IPR007621">
    <property type="entry name" value="TPM_dom"/>
</dbReference>
<sequence length="402" mass="45462">MILSITAIILLFYAHEIHPYQQHLHTQLTTQQHHKQKIVTEKVQNTDNSYHFSHGSRTYKAFIDGSTLTIHRDNIFVSDNAQVLPSTTQQQIYQLNQTLKTQANGTQLVVITVDHVPDKASDIQDYALDIFNTPGIGQRYLNNGVLYLIAVQDHQDRITVGTGYNEILTDSTCQKILDAKKSRRAYQQNDYSTGVMDVVNKISSKMKNKTPQQDSRIKIIHQKLRQLWYIPIGIILLALVLLSITIWYTDWDLAKSDQLMRQMNQQMQDSLKDNDGTEVPIEAVFKIDLFMLSTGDQIIKQTTANITKRTDQRRLQFRFPDGHFKEAGFVDDDILYDLNGKVITKHFRTSVYASQHWYNMGCVGCIFFILTAPFHSRGFGGGYSGGGYGGGSSSGGGATGGW</sequence>
<keyword evidence="1" id="KW-0812">Transmembrane</keyword>
<evidence type="ECO:0000313" key="4">
    <source>
        <dbReference type="Proteomes" id="UP000831947"/>
    </source>
</evidence>
<dbReference type="Gene3D" id="3.10.310.50">
    <property type="match status" value="1"/>
</dbReference>
<proteinExistence type="predicted"/>
<dbReference type="PANTHER" id="PTHR30373">
    <property type="entry name" value="UPF0603 PROTEIN YGCG"/>
    <property type="match status" value="1"/>
</dbReference>
<dbReference type="PANTHER" id="PTHR30373:SF2">
    <property type="entry name" value="UPF0603 PROTEIN YGCG"/>
    <property type="match status" value="1"/>
</dbReference>
<feature type="domain" description="TPM" evidence="2">
    <location>
        <begin position="77"/>
        <end position="203"/>
    </location>
</feature>
<organism evidence="3 4">
    <name type="scientific">Bombilactobacillus thymidiniphilus</name>
    <dbReference type="NCBI Taxonomy" id="2923363"/>
    <lineage>
        <taxon>Bacteria</taxon>
        <taxon>Bacillati</taxon>
        <taxon>Bacillota</taxon>
        <taxon>Bacilli</taxon>
        <taxon>Lactobacillales</taxon>
        <taxon>Lactobacillaceae</taxon>
        <taxon>Bombilactobacillus</taxon>
    </lineage>
</organism>
<dbReference type="RefSeq" id="WP_249512377.1">
    <property type="nucleotide sequence ID" value="NZ_CP093365.1"/>
</dbReference>
<keyword evidence="1" id="KW-1133">Transmembrane helix</keyword>
<keyword evidence="1" id="KW-0472">Membrane</keyword>